<evidence type="ECO:0000313" key="3">
    <source>
        <dbReference type="Proteomes" id="UP000472274"/>
    </source>
</evidence>
<evidence type="ECO:0000256" key="1">
    <source>
        <dbReference type="SAM" id="MobiDB-lite"/>
    </source>
</evidence>
<dbReference type="GeneTree" id="ENSGT01150000287240"/>
<proteinExistence type="predicted"/>
<evidence type="ECO:0000313" key="2">
    <source>
        <dbReference type="Ensembl" id="ENSTMTP00000014414.1"/>
    </source>
</evidence>
<name>A0A674J4I4_9SAUR</name>
<reference evidence="2" key="1">
    <citation type="submission" date="2025-08" db="UniProtKB">
        <authorList>
            <consortium name="Ensembl"/>
        </authorList>
    </citation>
    <scope>IDENTIFICATION</scope>
</reference>
<dbReference type="Proteomes" id="UP000472274">
    <property type="component" value="Unplaced"/>
</dbReference>
<accession>A0A674J4I4</accession>
<dbReference type="InParanoid" id="A0A674J4I4"/>
<dbReference type="AlphaFoldDB" id="A0A674J4I4"/>
<feature type="compositionally biased region" description="Pro residues" evidence="1">
    <location>
        <begin position="1"/>
        <end position="14"/>
    </location>
</feature>
<sequence>PCFLPHHPPPPPPGSVRAGPHPSPPVGSLRWAPGPGEFSGAGSALSRKALPQSGQPKGRSPVWKRWCWVTLELWAKRLPHCGQGKGFSPGRSPVCTRWCWMRVEPWEKALPHWEAERSPKRLPQAPQPYGVSPVWMRWWVASPRPHSAQAKGFSPVCTRRWVTRCELFPNTFPHTPHGWALGAAGGRWWLLRCCERAELRGKQRPQAPQR</sequence>
<keyword evidence="3" id="KW-1185">Reference proteome</keyword>
<feature type="region of interest" description="Disordered" evidence="1">
    <location>
        <begin position="1"/>
        <end position="60"/>
    </location>
</feature>
<reference evidence="2" key="2">
    <citation type="submission" date="2025-09" db="UniProtKB">
        <authorList>
            <consortium name="Ensembl"/>
        </authorList>
    </citation>
    <scope>IDENTIFICATION</scope>
</reference>
<organism evidence="2 3">
    <name type="scientific">Terrapene triunguis</name>
    <name type="common">Three-toed box turtle</name>
    <dbReference type="NCBI Taxonomy" id="2587831"/>
    <lineage>
        <taxon>Eukaryota</taxon>
        <taxon>Metazoa</taxon>
        <taxon>Chordata</taxon>
        <taxon>Craniata</taxon>
        <taxon>Vertebrata</taxon>
        <taxon>Euteleostomi</taxon>
        <taxon>Archelosauria</taxon>
        <taxon>Testudinata</taxon>
        <taxon>Testudines</taxon>
        <taxon>Cryptodira</taxon>
        <taxon>Durocryptodira</taxon>
        <taxon>Testudinoidea</taxon>
        <taxon>Emydidae</taxon>
        <taxon>Terrapene</taxon>
    </lineage>
</organism>
<protein>
    <submittedName>
        <fullName evidence="2">Uncharacterized protein</fullName>
    </submittedName>
</protein>
<dbReference type="Ensembl" id="ENSTMTT00000014905.1">
    <property type="protein sequence ID" value="ENSTMTP00000014414.1"/>
    <property type="gene ID" value="ENSTMTG00000010473.1"/>
</dbReference>